<organism evidence="1 2">
    <name type="scientific">Panagrolaimus davidi</name>
    <dbReference type="NCBI Taxonomy" id="227884"/>
    <lineage>
        <taxon>Eukaryota</taxon>
        <taxon>Metazoa</taxon>
        <taxon>Ecdysozoa</taxon>
        <taxon>Nematoda</taxon>
        <taxon>Chromadorea</taxon>
        <taxon>Rhabditida</taxon>
        <taxon>Tylenchina</taxon>
        <taxon>Panagrolaimomorpha</taxon>
        <taxon>Panagrolaimoidea</taxon>
        <taxon>Panagrolaimidae</taxon>
        <taxon>Panagrolaimus</taxon>
    </lineage>
</organism>
<protein>
    <submittedName>
        <fullName evidence="2">Uncharacterized protein</fullName>
    </submittedName>
</protein>
<keyword evidence="1" id="KW-1185">Reference proteome</keyword>
<accession>A0A914QYN5</accession>
<evidence type="ECO:0000313" key="1">
    <source>
        <dbReference type="Proteomes" id="UP000887578"/>
    </source>
</evidence>
<reference evidence="2" key="1">
    <citation type="submission" date="2022-11" db="UniProtKB">
        <authorList>
            <consortium name="WormBaseParasite"/>
        </authorList>
    </citation>
    <scope>IDENTIFICATION</scope>
</reference>
<name>A0A914QYN5_9BILA</name>
<sequence>MKYFKIWLDHKFVHEHGNVFPVIPGIYKNDATVFRLCANYHDITFKEFLLITGNAEKLYMKNHTIKYENGKVVPFEDIVANLPKLKSLDYYSDGMDFTPDSANKLMEISHFKNMSHLSLYDIPETLDVAKMFDFMVANKHLKVNLCYIRQVSDQFKILLKKYSQMLKKEKNCTSTITPFSDFLDASFLLSSSSEDDEW</sequence>
<proteinExistence type="predicted"/>
<dbReference type="AlphaFoldDB" id="A0A914QYN5"/>
<dbReference type="WBParaSite" id="PDA_v2.g7023.t1">
    <property type="protein sequence ID" value="PDA_v2.g7023.t1"/>
    <property type="gene ID" value="PDA_v2.g7023"/>
</dbReference>
<evidence type="ECO:0000313" key="2">
    <source>
        <dbReference type="WBParaSite" id="PDA_v2.g7023.t1"/>
    </source>
</evidence>
<dbReference type="Proteomes" id="UP000887578">
    <property type="component" value="Unplaced"/>
</dbReference>